<accession>A0A0D9VZP9</accession>
<dbReference type="InterPro" id="IPR046830">
    <property type="entry name" value="Calmod_bind_M"/>
</dbReference>
<dbReference type="STRING" id="77586.A0A0D9VZP9"/>
<dbReference type="InterPro" id="IPR012416">
    <property type="entry name" value="CBP60"/>
</dbReference>
<name>A0A0D9VZP9_9ORYZ</name>
<feature type="domain" description="Calmodulin binding protein C-terminal" evidence="10">
    <location>
        <begin position="267"/>
        <end position="314"/>
    </location>
</feature>
<dbReference type="Pfam" id="PF20452">
    <property type="entry name" value="Calmod_bind_C"/>
    <property type="match status" value="1"/>
</dbReference>
<protein>
    <submittedName>
        <fullName evidence="11">Uncharacterized protein</fullName>
    </submittedName>
</protein>
<dbReference type="GO" id="GO:0043565">
    <property type="term" value="F:sequence-specific DNA binding"/>
    <property type="evidence" value="ECO:0007669"/>
    <property type="project" value="TreeGrafter"/>
</dbReference>
<keyword evidence="12" id="KW-1185">Reference proteome</keyword>
<dbReference type="PANTHER" id="PTHR31713">
    <property type="entry name" value="OS02G0177800 PROTEIN"/>
    <property type="match status" value="1"/>
</dbReference>
<dbReference type="AlphaFoldDB" id="A0A0D9VZP9"/>
<evidence type="ECO:0000259" key="9">
    <source>
        <dbReference type="Pfam" id="PF20451"/>
    </source>
</evidence>
<dbReference type="EnsemblPlants" id="LPERR03G30450.2">
    <property type="protein sequence ID" value="LPERR03G30450.2"/>
    <property type="gene ID" value="LPERR03G30450"/>
</dbReference>
<evidence type="ECO:0000256" key="3">
    <source>
        <dbReference type="ARBA" id="ARBA00023015"/>
    </source>
</evidence>
<dbReference type="GO" id="GO:0080142">
    <property type="term" value="P:regulation of salicylic acid biosynthetic process"/>
    <property type="evidence" value="ECO:0007669"/>
    <property type="project" value="TreeGrafter"/>
</dbReference>
<reference evidence="11 12" key="2">
    <citation type="submission" date="2013-12" db="EMBL/GenBank/DDBJ databases">
        <authorList>
            <person name="Yu Y."/>
            <person name="Lee S."/>
            <person name="de Baynast K."/>
            <person name="Wissotski M."/>
            <person name="Liu L."/>
            <person name="Talag J."/>
            <person name="Goicoechea J."/>
            <person name="Angelova A."/>
            <person name="Jetty R."/>
            <person name="Kudrna D."/>
            <person name="Golser W."/>
            <person name="Rivera L."/>
            <person name="Zhang J."/>
            <person name="Wing R."/>
        </authorList>
    </citation>
    <scope>NUCLEOTIDE SEQUENCE</scope>
</reference>
<evidence type="ECO:0000256" key="4">
    <source>
        <dbReference type="ARBA" id="ARBA00023125"/>
    </source>
</evidence>
<evidence type="ECO:0000313" key="12">
    <source>
        <dbReference type="Proteomes" id="UP000032180"/>
    </source>
</evidence>
<dbReference type="Pfam" id="PF20451">
    <property type="entry name" value="Calmod_bind_M"/>
    <property type="match status" value="1"/>
</dbReference>
<keyword evidence="7" id="KW-0539">Nucleus</keyword>
<sequence length="513" mass="57803">MQETRAVLLSNTVHQHPGNPTVCRPQLNAVEAIPEGLEQTGDKNRMLQLRFVSNNPKSTLYTGRIVKWKNGRNVKVAIFENDNQVRHGDISKVKVDIVAVRSDFFTKQGQEYFTKEEFERQICTNGDEELVLATVNLNDGECYLDSFFFTVSSHRQRWRLAARVNSQVPRVRFKEAITDPFVVKVGRSKSNAKSYPPKKGDDVYRLEKISRKGKVRDNLMGEGITNVKHLLRHYYKDGSALKKLTHMANKTWKTMITHAKTCKPGNELYAYSAIEENCVVFFNDFYDLVGVKLDGAYTPYGNLNQSQKVWTNILLQWHVALHKYALNYFVNSMEDKVIKYKMAAHKMFEELEKEGSLNHGYEMIDGHPSPVASNGVGPSTQTTLTSQQYSHYQNQGFGHCQPSPPQNGSYLSAPIFQNNMVVPSAQETPASERSYDQNVDKEFGNQNPFSQHNGLSNCNFPGNVLNQCSFASQPPSAIPGQYNDLIRDSSQGFQINGSLCLTSSGTGIDNAVQ</sequence>
<keyword evidence="5" id="KW-0010">Activator</keyword>
<dbReference type="Proteomes" id="UP000032180">
    <property type="component" value="Chromosome 3"/>
</dbReference>
<dbReference type="Pfam" id="PF07887">
    <property type="entry name" value="Calmodulin_bind"/>
    <property type="match status" value="1"/>
</dbReference>
<comment type="subcellular location">
    <subcellularLocation>
        <location evidence="1">Nucleus</location>
    </subcellularLocation>
</comment>
<dbReference type="EnsemblPlants" id="LPERR03G30450.4">
    <property type="protein sequence ID" value="LPERR03G30450.4"/>
    <property type="gene ID" value="LPERR03G30450"/>
</dbReference>
<comment type="similarity">
    <text evidence="2">Belongs to the plant ACBP60 protein family.</text>
</comment>
<evidence type="ECO:0000256" key="7">
    <source>
        <dbReference type="ARBA" id="ARBA00023242"/>
    </source>
</evidence>
<dbReference type="Gramene" id="LPERR03G30450.4">
    <property type="protein sequence ID" value="LPERR03G30450.4"/>
    <property type="gene ID" value="LPERR03G30450"/>
</dbReference>
<dbReference type="EnsemblPlants" id="LPERR03G30450.3">
    <property type="protein sequence ID" value="LPERR03G30450.3"/>
    <property type="gene ID" value="LPERR03G30450"/>
</dbReference>
<dbReference type="EnsemblPlants" id="LPERR03G30450.1">
    <property type="protein sequence ID" value="LPERR03G30450.1"/>
    <property type="gene ID" value="LPERR03G30450"/>
</dbReference>
<evidence type="ECO:0000256" key="2">
    <source>
        <dbReference type="ARBA" id="ARBA00007214"/>
    </source>
</evidence>
<dbReference type="InterPro" id="IPR046829">
    <property type="entry name" value="Calmod_bind_C"/>
</dbReference>
<feature type="domain" description="Calmodulin binding protein-like N-terminal" evidence="8">
    <location>
        <begin position="47"/>
        <end position="185"/>
    </location>
</feature>
<dbReference type="InterPro" id="IPR046831">
    <property type="entry name" value="Calmodulin_bind_N"/>
</dbReference>
<reference evidence="11 12" key="1">
    <citation type="submission" date="2012-08" db="EMBL/GenBank/DDBJ databases">
        <title>Oryza genome evolution.</title>
        <authorList>
            <person name="Wing R.A."/>
        </authorList>
    </citation>
    <scope>NUCLEOTIDE SEQUENCE</scope>
</reference>
<dbReference type="eggNOG" id="ENOG502QWE3">
    <property type="taxonomic scope" value="Eukaryota"/>
</dbReference>
<evidence type="ECO:0000259" key="10">
    <source>
        <dbReference type="Pfam" id="PF20452"/>
    </source>
</evidence>
<evidence type="ECO:0000256" key="5">
    <source>
        <dbReference type="ARBA" id="ARBA00023159"/>
    </source>
</evidence>
<organism evidence="11 12">
    <name type="scientific">Leersia perrieri</name>
    <dbReference type="NCBI Taxonomy" id="77586"/>
    <lineage>
        <taxon>Eukaryota</taxon>
        <taxon>Viridiplantae</taxon>
        <taxon>Streptophyta</taxon>
        <taxon>Embryophyta</taxon>
        <taxon>Tracheophyta</taxon>
        <taxon>Spermatophyta</taxon>
        <taxon>Magnoliopsida</taxon>
        <taxon>Liliopsida</taxon>
        <taxon>Poales</taxon>
        <taxon>Poaceae</taxon>
        <taxon>BOP clade</taxon>
        <taxon>Oryzoideae</taxon>
        <taxon>Oryzeae</taxon>
        <taxon>Oryzinae</taxon>
        <taxon>Leersia</taxon>
    </lineage>
</organism>
<keyword evidence="3" id="KW-0805">Transcription regulation</keyword>
<dbReference type="GO" id="GO:0003700">
    <property type="term" value="F:DNA-binding transcription factor activity"/>
    <property type="evidence" value="ECO:0007669"/>
    <property type="project" value="TreeGrafter"/>
</dbReference>
<keyword evidence="6" id="KW-0804">Transcription</keyword>
<evidence type="ECO:0000259" key="8">
    <source>
        <dbReference type="Pfam" id="PF07887"/>
    </source>
</evidence>
<proteinExistence type="inferred from homology"/>
<evidence type="ECO:0000313" key="11">
    <source>
        <dbReference type="EnsemblPlants" id="LPERR03G30450.2"/>
    </source>
</evidence>
<feature type="domain" description="Calmodulin binding protein central" evidence="9">
    <location>
        <begin position="199"/>
        <end position="262"/>
    </location>
</feature>
<dbReference type="GO" id="GO:0005516">
    <property type="term" value="F:calmodulin binding"/>
    <property type="evidence" value="ECO:0007669"/>
    <property type="project" value="InterPro"/>
</dbReference>
<reference evidence="11" key="3">
    <citation type="submission" date="2015-04" db="UniProtKB">
        <authorList>
            <consortium name="EnsemblPlants"/>
        </authorList>
    </citation>
    <scope>IDENTIFICATION</scope>
</reference>
<evidence type="ECO:0000256" key="1">
    <source>
        <dbReference type="ARBA" id="ARBA00004123"/>
    </source>
</evidence>
<keyword evidence="4" id="KW-0238">DNA-binding</keyword>
<dbReference type="HOGENOM" id="CLU_028094_0_0_1"/>
<dbReference type="PANTHER" id="PTHR31713:SF8">
    <property type="entry name" value="OS03G0778000 PROTEIN"/>
    <property type="match status" value="1"/>
</dbReference>
<dbReference type="Gramene" id="LPERR03G30450.1">
    <property type="protein sequence ID" value="LPERR03G30450.1"/>
    <property type="gene ID" value="LPERR03G30450"/>
</dbReference>
<dbReference type="GO" id="GO:0005634">
    <property type="term" value="C:nucleus"/>
    <property type="evidence" value="ECO:0007669"/>
    <property type="project" value="UniProtKB-SubCell"/>
</dbReference>
<evidence type="ECO:0000256" key="6">
    <source>
        <dbReference type="ARBA" id="ARBA00023163"/>
    </source>
</evidence>
<dbReference type="Gramene" id="LPERR03G30450.2">
    <property type="protein sequence ID" value="LPERR03G30450.2"/>
    <property type="gene ID" value="LPERR03G30450"/>
</dbReference>
<dbReference type="Gramene" id="LPERR03G30450.3">
    <property type="protein sequence ID" value="LPERR03G30450.3"/>
    <property type="gene ID" value="LPERR03G30450"/>
</dbReference>